<dbReference type="PANTHER" id="PTHR43767">
    <property type="entry name" value="LONG-CHAIN-FATTY-ACID--COA LIGASE"/>
    <property type="match status" value="1"/>
</dbReference>
<feature type="domain" description="AMP-binding enzyme C-terminal" evidence="2">
    <location>
        <begin position="467"/>
        <end position="542"/>
    </location>
</feature>
<dbReference type="Pfam" id="PF00501">
    <property type="entry name" value="AMP-binding"/>
    <property type="match status" value="1"/>
</dbReference>
<protein>
    <submittedName>
        <fullName evidence="3">Long-chain fatty acid--CoA ligase</fullName>
    </submittedName>
</protein>
<dbReference type="Pfam" id="PF13193">
    <property type="entry name" value="AMP-binding_C"/>
    <property type="match status" value="1"/>
</dbReference>
<keyword evidence="4" id="KW-1185">Reference proteome</keyword>
<dbReference type="InterPro" id="IPR020845">
    <property type="entry name" value="AMP-binding_CS"/>
</dbReference>
<organism evidence="3 4">
    <name type="scientific">Sulfurovum xiamenensis</name>
    <dbReference type="NCBI Taxonomy" id="3019066"/>
    <lineage>
        <taxon>Bacteria</taxon>
        <taxon>Pseudomonadati</taxon>
        <taxon>Campylobacterota</taxon>
        <taxon>Epsilonproteobacteria</taxon>
        <taxon>Campylobacterales</taxon>
        <taxon>Sulfurovaceae</taxon>
        <taxon>Sulfurovum</taxon>
    </lineage>
</organism>
<feature type="domain" description="AMP-dependent synthetase/ligase" evidence="1">
    <location>
        <begin position="31"/>
        <end position="417"/>
    </location>
</feature>
<dbReference type="RefSeq" id="WP_289401317.1">
    <property type="nucleotide sequence ID" value="NZ_JAQIBC010000002.1"/>
</dbReference>
<evidence type="ECO:0000259" key="1">
    <source>
        <dbReference type="Pfam" id="PF00501"/>
    </source>
</evidence>
<dbReference type="NCBIfam" id="NF004837">
    <property type="entry name" value="PRK06187.1"/>
    <property type="match status" value="1"/>
</dbReference>
<accession>A0ABT7QQ85</accession>
<evidence type="ECO:0000313" key="4">
    <source>
        <dbReference type="Proteomes" id="UP001169066"/>
    </source>
</evidence>
<dbReference type="InterPro" id="IPR050237">
    <property type="entry name" value="ATP-dep_AMP-bd_enzyme"/>
</dbReference>
<comment type="caution">
    <text evidence="3">The sequence shown here is derived from an EMBL/GenBank/DDBJ whole genome shotgun (WGS) entry which is preliminary data.</text>
</comment>
<dbReference type="InterPro" id="IPR045851">
    <property type="entry name" value="AMP-bd_C_sf"/>
</dbReference>
<dbReference type="Gene3D" id="3.40.50.12780">
    <property type="entry name" value="N-terminal domain of ligase-like"/>
    <property type="match status" value="1"/>
</dbReference>
<evidence type="ECO:0000259" key="2">
    <source>
        <dbReference type="Pfam" id="PF13193"/>
    </source>
</evidence>
<keyword evidence="3" id="KW-0436">Ligase</keyword>
<dbReference type="InterPro" id="IPR042099">
    <property type="entry name" value="ANL_N_sf"/>
</dbReference>
<dbReference type="CDD" id="cd05936">
    <property type="entry name" value="FC-FACS_FadD_like"/>
    <property type="match status" value="1"/>
</dbReference>
<dbReference type="Proteomes" id="UP001169066">
    <property type="component" value="Unassembled WGS sequence"/>
</dbReference>
<reference evidence="3" key="1">
    <citation type="submission" date="2023-01" db="EMBL/GenBank/DDBJ databases">
        <title>Sulfurovum sp. XTW-4 genome assembly.</title>
        <authorList>
            <person name="Wang J."/>
        </authorList>
    </citation>
    <scope>NUCLEOTIDE SEQUENCE</scope>
    <source>
        <strain evidence="3">XTW-4</strain>
    </source>
</reference>
<evidence type="ECO:0000313" key="3">
    <source>
        <dbReference type="EMBL" id="MDM5263201.1"/>
    </source>
</evidence>
<dbReference type="PROSITE" id="PS00455">
    <property type="entry name" value="AMP_BINDING"/>
    <property type="match status" value="1"/>
</dbReference>
<dbReference type="InterPro" id="IPR000873">
    <property type="entry name" value="AMP-dep_synth/lig_dom"/>
</dbReference>
<dbReference type="SUPFAM" id="SSF56801">
    <property type="entry name" value="Acetyl-CoA synthetase-like"/>
    <property type="match status" value="1"/>
</dbReference>
<name>A0ABT7QQ85_9BACT</name>
<gene>
    <name evidence="3" type="ORF">PF327_03250</name>
</gene>
<dbReference type="GO" id="GO:0016874">
    <property type="term" value="F:ligase activity"/>
    <property type="evidence" value="ECO:0007669"/>
    <property type="project" value="UniProtKB-KW"/>
</dbReference>
<proteinExistence type="predicted"/>
<dbReference type="InterPro" id="IPR025110">
    <property type="entry name" value="AMP-bd_C"/>
</dbReference>
<dbReference type="EMBL" id="JAQIBC010000002">
    <property type="protein sequence ID" value="MDM5263201.1"/>
    <property type="molecule type" value="Genomic_DNA"/>
</dbReference>
<dbReference type="Gene3D" id="3.30.300.30">
    <property type="match status" value="1"/>
</dbReference>
<dbReference type="PANTHER" id="PTHR43767:SF12">
    <property type="entry name" value="AMP-DEPENDENT SYNTHETASE AND LIGASE"/>
    <property type="match status" value="1"/>
</dbReference>
<sequence>MIYDEKIWLKQYDQGVPATLKYPKVPLFTFLEESASKYPHNRALSYLGNDISYSKLDRLVNKAANALTDLGVQKGDRVALYLANTPQFIIMLYSILKIGAIAVPINPLFKSAEVAFELNDSGAKTVIVMSRFYPIIQQIKEETMLKNIIVTNVKDYFPFLTKILFTLLKEKEDRVRIDDTDHWLEKLMQQSNDKKPDIGIDPEDIALLQYTSGTTGTPKGVMLSHYNLVVNALQCRAWVTDTVEGQERVLGWLPFFHSFGMTACLSYTMSCAGTLILTPNPRDLSYILKTMEKEKITIMPGVPTMYAALGSYKSVAKYDLSSVRACICGGAPLIESVQKRFVEVTGSKLVEGYGLSEASPVTHANPMNAPNKPNSIGVPMPDTECRIVDIENGKDEIEVGKEGELIIKGPQLMKGYWMQPEMTDEAIREGWLHTGDIVKMDEEGYFYVVDRKKDIIIVKGLNVSPTEVEKVCCTHPKVEDAAVVGIPHEYKGEEIKAFIVLKEGEAAEAYEIIEYLRKKLARFKVPSSVEFVDELPKNVMGKLMRRLLREREMKKNTGL</sequence>